<dbReference type="RefSeq" id="WP_231742801.1">
    <property type="nucleotide sequence ID" value="NZ_CP036281.1"/>
</dbReference>
<sequence>MYLRDIGIYLTEDLKRIHGSEFNVRFPALCFSTSSHFLHHLRKQKLAAGEVRKVCIELVETPPCETKNLHIDGSGILFTSRQFNINSLDSLNAYEQKFLILDLIRDVLVHLATKLGGETASIDLAYDLCMQDKMIFEHLFTTPIRHPSRDYNAKLSYRMEPFQVHIFAHLFKNRSSKQLSKKLLGSTRANYGAILQLKELVEWSGPNTLKMKVRGHRMKIASDKKNAVSWGESYWEVTFDELD</sequence>
<reference evidence="1 2" key="1">
    <citation type="submission" date="2019-02" db="EMBL/GenBank/DDBJ databases">
        <title>Deep-cultivation of Planctomycetes and their phenomic and genomic characterization uncovers novel biology.</title>
        <authorList>
            <person name="Wiegand S."/>
            <person name="Jogler M."/>
            <person name="Boedeker C."/>
            <person name="Pinto D."/>
            <person name="Vollmers J."/>
            <person name="Rivas-Marin E."/>
            <person name="Kohn T."/>
            <person name="Peeters S.H."/>
            <person name="Heuer A."/>
            <person name="Rast P."/>
            <person name="Oberbeckmann S."/>
            <person name="Bunk B."/>
            <person name="Jeske O."/>
            <person name="Meyerdierks A."/>
            <person name="Storesund J.E."/>
            <person name="Kallscheuer N."/>
            <person name="Luecker S."/>
            <person name="Lage O.M."/>
            <person name="Pohl T."/>
            <person name="Merkel B.J."/>
            <person name="Hornburger P."/>
            <person name="Mueller R.-W."/>
            <person name="Bruemmer F."/>
            <person name="Labrenz M."/>
            <person name="Spormann A.M."/>
            <person name="Op den Camp H."/>
            <person name="Overmann J."/>
            <person name="Amann R."/>
            <person name="Jetten M.S.M."/>
            <person name="Mascher T."/>
            <person name="Medema M.H."/>
            <person name="Devos D.P."/>
            <person name="Kaster A.-K."/>
            <person name="Ovreas L."/>
            <person name="Rohde M."/>
            <person name="Galperin M.Y."/>
            <person name="Jogler C."/>
        </authorList>
    </citation>
    <scope>NUCLEOTIDE SEQUENCE [LARGE SCALE GENOMIC DNA]</scope>
    <source>
        <strain evidence="1 2">Pla110</strain>
    </source>
</reference>
<organism evidence="1 2">
    <name type="scientific">Polystyrenella longa</name>
    <dbReference type="NCBI Taxonomy" id="2528007"/>
    <lineage>
        <taxon>Bacteria</taxon>
        <taxon>Pseudomonadati</taxon>
        <taxon>Planctomycetota</taxon>
        <taxon>Planctomycetia</taxon>
        <taxon>Planctomycetales</taxon>
        <taxon>Planctomycetaceae</taxon>
        <taxon>Polystyrenella</taxon>
    </lineage>
</organism>
<proteinExistence type="predicted"/>
<name>A0A518CH11_9PLAN</name>
<keyword evidence="2" id="KW-1185">Reference proteome</keyword>
<dbReference type="EMBL" id="CP036281">
    <property type="protein sequence ID" value="QDU78512.1"/>
    <property type="molecule type" value="Genomic_DNA"/>
</dbReference>
<dbReference type="AlphaFoldDB" id="A0A518CH11"/>
<gene>
    <name evidence="1" type="ORF">Pla110_02160</name>
</gene>
<evidence type="ECO:0000313" key="2">
    <source>
        <dbReference type="Proteomes" id="UP000317178"/>
    </source>
</evidence>
<dbReference type="KEGG" id="plon:Pla110_02160"/>
<evidence type="ECO:0000313" key="1">
    <source>
        <dbReference type="EMBL" id="QDU78512.1"/>
    </source>
</evidence>
<protein>
    <submittedName>
        <fullName evidence="1">Uncharacterized protein</fullName>
    </submittedName>
</protein>
<dbReference type="Proteomes" id="UP000317178">
    <property type="component" value="Chromosome"/>
</dbReference>
<accession>A0A518CH11</accession>